<dbReference type="InterPro" id="IPR003531">
    <property type="entry name" value="Hempt_rcpt_S_F1_CS"/>
</dbReference>
<evidence type="ECO:0000256" key="2">
    <source>
        <dbReference type="ARBA" id="ARBA00022692"/>
    </source>
</evidence>
<dbReference type="InterPro" id="IPR013783">
    <property type="entry name" value="Ig-like_fold"/>
</dbReference>
<evidence type="ECO:0000256" key="5">
    <source>
        <dbReference type="ARBA" id="ARBA00023136"/>
    </source>
</evidence>
<feature type="region of interest" description="Disordered" evidence="8">
    <location>
        <begin position="460"/>
        <end position="534"/>
    </location>
</feature>
<dbReference type="Gene3D" id="2.60.40.10">
    <property type="entry name" value="Immunoglobulins"/>
    <property type="match status" value="2"/>
</dbReference>
<protein>
    <submittedName>
        <fullName evidence="11">Interleukin 21 receptor</fullName>
    </submittedName>
</protein>
<dbReference type="GO" id="GO:0009897">
    <property type="term" value="C:external side of plasma membrane"/>
    <property type="evidence" value="ECO:0007669"/>
    <property type="project" value="TreeGrafter"/>
</dbReference>
<dbReference type="InterPro" id="IPR003961">
    <property type="entry name" value="FN3_dom"/>
</dbReference>
<evidence type="ECO:0000256" key="1">
    <source>
        <dbReference type="ARBA" id="ARBA00004479"/>
    </source>
</evidence>
<feature type="domain" description="Fibronectin type-III" evidence="10">
    <location>
        <begin position="119"/>
        <end position="228"/>
    </location>
</feature>
<keyword evidence="7" id="KW-0325">Glycoprotein</keyword>
<organism evidence="11 12">
    <name type="scientific">Nannospalax galili</name>
    <name type="common">Northern Israeli blind subterranean mole rat</name>
    <name type="synonym">Spalax galili</name>
    <dbReference type="NCBI Taxonomy" id="1026970"/>
    <lineage>
        <taxon>Eukaryota</taxon>
        <taxon>Metazoa</taxon>
        <taxon>Chordata</taxon>
        <taxon>Craniata</taxon>
        <taxon>Vertebrata</taxon>
        <taxon>Euteleostomi</taxon>
        <taxon>Mammalia</taxon>
        <taxon>Eutheria</taxon>
        <taxon>Euarchontoglires</taxon>
        <taxon>Glires</taxon>
        <taxon>Rodentia</taxon>
        <taxon>Myomorpha</taxon>
        <taxon>Muroidea</taxon>
        <taxon>Spalacidae</taxon>
        <taxon>Spalacinae</taxon>
        <taxon>Nannospalax</taxon>
    </lineage>
</organism>
<evidence type="ECO:0000256" key="9">
    <source>
        <dbReference type="SAM" id="SignalP"/>
    </source>
</evidence>
<evidence type="ECO:0000256" key="6">
    <source>
        <dbReference type="ARBA" id="ARBA00023170"/>
    </source>
</evidence>
<keyword evidence="12" id="KW-1185">Reference proteome</keyword>
<accession>A0A8C6RPI4</accession>
<name>A0A8C6RPI4_NANGA</name>
<gene>
    <name evidence="11" type="primary">Il21r</name>
</gene>
<dbReference type="GO" id="GO:0004896">
    <property type="term" value="F:cytokine receptor activity"/>
    <property type="evidence" value="ECO:0007669"/>
    <property type="project" value="Ensembl"/>
</dbReference>
<keyword evidence="4" id="KW-1133">Transmembrane helix</keyword>
<dbReference type="PROSITE" id="PS50853">
    <property type="entry name" value="FN3"/>
    <property type="match status" value="1"/>
</dbReference>
<keyword evidence="3 9" id="KW-0732">Signal</keyword>
<keyword evidence="6" id="KW-0675">Receptor</keyword>
<evidence type="ECO:0000256" key="3">
    <source>
        <dbReference type="ARBA" id="ARBA00022729"/>
    </source>
</evidence>
<feature type="chain" id="PRO_5034806322" evidence="9">
    <location>
        <begin position="20"/>
        <end position="534"/>
    </location>
</feature>
<evidence type="ECO:0000256" key="8">
    <source>
        <dbReference type="SAM" id="MobiDB-lite"/>
    </source>
</evidence>
<evidence type="ECO:0000256" key="7">
    <source>
        <dbReference type="ARBA" id="ARBA00023180"/>
    </source>
</evidence>
<evidence type="ECO:0000256" key="4">
    <source>
        <dbReference type="ARBA" id="ARBA00022989"/>
    </source>
</evidence>
<comment type="subcellular location">
    <subcellularLocation>
        <location evidence="1">Membrane</location>
        <topology evidence="1">Single-pass type I membrane protein</topology>
    </subcellularLocation>
</comment>
<reference evidence="11" key="2">
    <citation type="submission" date="2025-09" db="UniProtKB">
        <authorList>
            <consortium name="Ensembl"/>
        </authorList>
    </citation>
    <scope>IDENTIFICATION</scope>
</reference>
<feature type="compositionally biased region" description="Low complexity" evidence="8">
    <location>
        <begin position="465"/>
        <end position="486"/>
    </location>
</feature>
<evidence type="ECO:0000313" key="12">
    <source>
        <dbReference type="Proteomes" id="UP000694381"/>
    </source>
</evidence>
<reference evidence="11" key="1">
    <citation type="submission" date="2025-08" db="UniProtKB">
        <authorList>
            <consortium name="Ensembl"/>
        </authorList>
    </citation>
    <scope>IDENTIFICATION</scope>
</reference>
<dbReference type="CDD" id="cd00063">
    <property type="entry name" value="FN3"/>
    <property type="match status" value="1"/>
</dbReference>
<dbReference type="PANTHER" id="PTHR23037:SF7">
    <property type="entry name" value="INTERLEUKIN-21 RECEPTOR"/>
    <property type="match status" value="1"/>
</dbReference>
<dbReference type="PANTHER" id="PTHR23037">
    <property type="entry name" value="CYTOKINE RECEPTOR"/>
    <property type="match status" value="1"/>
</dbReference>
<sequence>MLWCLATALFLLILQSGWGCLDLTCYTDFLWTVTCVLEMQGLQPSILTLTWKDEYGELDDEVTSCSLSRSSYNTTHAWFTCRMPVFHFMADDIFSVNMTDQSGNNSQECGSFVLAENIKPAPPFNVTVTFSGHYVVSWHSDYEAPTFYPLRGKLQYELWYWDLGDPWAMRLVTKLISVDLGHVSLLPEEFHKDSSYQLQVRAAPQTGTSFKGTWSEWSDPVIFQTQASEPKAGLDLRLLLFLLVVLAPVLVFLGLKIHVPWRLWKKVWAPVPSPKSFFQPLYREHSGDFKKWVATPFTASSLELSQSPAAASVLQMRDNCLSPHPAKGLEFPGLLGLEEQLECDGVSESGHWGMAPSAAGPGGSVYSEEKERPYGLLSIDTVTVGDAEGPCTWACTCGDDGYPALNLDIGPESGPSAKDLLLVTGTTLLSCGCVSGGGLGLGSSPSNLLDRLKLPLAEEGDWAAGPPWGDGSPGEGSESEVGSPPGLDMDTFDSGFAGSECGSPVESDGGPPRSYLRQWVVRTPASADSGPQAS</sequence>
<keyword evidence="2" id="KW-0812">Transmembrane</keyword>
<dbReference type="SUPFAM" id="SSF49265">
    <property type="entry name" value="Fibronectin type III"/>
    <property type="match status" value="1"/>
</dbReference>
<dbReference type="Proteomes" id="UP000694381">
    <property type="component" value="Unassembled WGS sequence"/>
</dbReference>
<evidence type="ECO:0000313" key="11">
    <source>
        <dbReference type="Ensembl" id="ENSNGAP00000020869.1"/>
    </source>
</evidence>
<dbReference type="AlphaFoldDB" id="A0A8C6RPI4"/>
<dbReference type="GeneTree" id="ENSGT00510000048783"/>
<evidence type="ECO:0000259" key="10">
    <source>
        <dbReference type="PROSITE" id="PS50853"/>
    </source>
</evidence>
<dbReference type="PROSITE" id="PS01355">
    <property type="entry name" value="HEMATOPO_REC_S_F1"/>
    <property type="match status" value="1"/>
</dbReference>
<keyword evidence="5" id="KW-0472">Membrane</keyword>
<dbReference type="Ensembl" id="ENSNGAT00000026543.1">
    <property type="protein sequence ID" value="ENSNGAP00000020869.1"/>
    <property type="gene ID" value="ENSNGAG00000020222.1"/>
</dbReference>
<dbReference type="OMA" id="CGWAAPL"/>
<dbReference type="InterPro" id="IPR036116">
    <property type="entry name" value="FN3_sf"/>
</dbReference>
<proteinExistence type="predicted"/>
<feature type="signal peptide" evidence="9">
    <location>
        <begin position="1"/>
        <end position="19"/>
    </location>
</feature>